<feature type="region of interest" description="Disordered" evidence="1">
    <location>
        <begin position="1"/>
        <end position="51"/>
    </location>
</feature>
<protein>
    <submittedName>
        <fullName evidence="2">Uncharacterized protein</fullName>
    </submittedName>
</protein>
<dbReference type="EMBL" id="CAJGYO010000007">
    <property type="protein sequence ID" value="CAD6244440.1"/>
    <property type="molecule type" value="Genomic_DNA"/>
</dbReference>
<dbReference type="Proteomes" id="UP000604825">
    <property type="component" value="Unassembled WGS sequence"/>
</dbReference>
<sequence length="159" mass="17954">MARGPSGCGRWHETPPRPPGPRAHERRRSLTAGATSAAAAVRGQRASPRPPGLASWLYRGARMRIRLSLGRRGILQGARGSPYHEERKETRNKFCVQFYSFENLYFFGHMDNLDKIAIRFHFGEAFDNVDGLLLYVGGDIAKSWIDEDKLSFFEMEAPS</sequence>
<evidence type="ECO:0000313" key="3">
    <source>
        <dbReference type="Proteomes" id="UP000604825"/>
    </source>
</evidence>
<keyword evidence="3" id="KW-1185">Reference proteome</keyword>
<organism evidence="2 3">
    <name type="scientific">Miscanthus lutarioriparius</name>
    <dbReference type="NCBI Taxonomy" id="422564"/>
    <lineage>
        <taxon>Eukaryota</taxon>
        <taxon>Viridiplantae</taxon>
        <taxon>Streptophyta</taxon>
        <taxon>Embryophyta</taxon>
        <taxon>Tracheophyta</taxon>
        <taxon>Spermatophyta</taxon>
        <taxon>Magnoliopsida</taxon>
        <taxon>Liliopsida</taxon>
        <taxon>Poales</taxon>
        <taxon>Poaceae</taxon>
        <taxon>PACMAD clade</taxon>
        <taxon>Panicoideae</taxon>
        <taxon>Andropogonodae</taxon>
        <taxon>Andropogoneae</taxon>
        <taxon>Saccharinae</taxon>
        <taxon>Miscanthus</taxon>
    </lineage>
</organism>
<name>A0A811PNC8_9POAL</name>
<comment type="caution">
    <text evidence="2">The sequence shown here is derived from an EMBL/GenBank/DDBJ whole genome shotgun (WGS) entry which is preliminary data.</text>
</comment>
<feature type="compositionally biased region" description="Low complexity" evidence="1">
    <location>
        <begin position="30"/>
        <end position="46"/>
    </location>
</feature>
<evidence type="ECO:0000256" key="1">
    <source>
        <dbReference type="SAM" id="MobiDB-lite"/>
    </source>
</evidence>
<proteinExistence type="predicted"/>
<dbReference type="AlphaFoldDB" id="A0A811PNC8"/>
<reference evidence="2" key="1">
    <citation type="submission" date="2020-10" db="EMBL/GenBank/DDBJ databases">
        <authorList>
            <person name="Han B."/>
            <person name="Lu T."/>
            <person name="Zhao Q."/>
            <person name="Huang X."/>
            <person name="Zhao Y."/>
        </authorList>
    </citation>
    <scope>NUCLEOTIDE SEQUENCE</scope>
</reference>
<gene>
    <name evidence="2" type="ORF">NCGR_LOCUS29138</name>
</gene>
<accession>A0A811PNC8</accession>
<evidence type="ECO:0000313" key="2">
    <source>
        <dbReference type="EMBL" id="CAD6244440.1"/>
    </source>
</evidence>